<organism evidence="2 3">
    <name type="scientific">Larkinella humicola</name>
    <dbReference type="NCBI Taxonomy" id="2607654"/>
    <lineage>
        <taxon>Bacteria</taxon>
        <taxon>Pseudomonadati</taxon>
        <taxon>Bacteroidota</taxon>
        <taxon>Cytophagia</taxon>
        <taxon>Cytophagales</taxon>
        <taxon>Spirosomataceae</taxon>
        <taxon>Larkinella</taxon>
    </lineage>
</organism>
<dbReference type="Proteomes" id="UP000326344">
    <property type="component" value="Unassembled WGS sequence"/>
</dbReference>
<sequence length="150" mass="16936">MENDRIAKSDAQKNLAVTWVVATAVLILLFFIQTLVGNKYPGQSDEAWDWLIPQVFPTLTLMFGVMVARAQSAKRRDIVVRRSYYRLTLAVVIFYFIILFGVVFTAPLDFTFNETPALEHLKRSTKIVSVVQGCATITLSIFFVSEAPAR</sequence>
<feature type="transmembrane region" description="Helical" evidence="1">
    <location>
        <begin position="15"/>
        <end position="36"/>
    </location>
</feature>
<comment type="caution">
    <text evidence="2">The sequence shown here is derived from an EMBL/GenBank/DDBJ whole genome shotgun (WGS) entry which is preliminary data.</text>
</comment>
<dbReference type="RefSeq" id="WP_150881374.1">
    <property type="nucleotide sequence ID" value="NZ_VTWS01000012.1"/>
</dbReference>
<evidence type="ECO:0000313" key="3">
    <source>
        <dbReference type="Proteomes" id="UP000326344"/>
    </source>
</evidence>
<keyword evidence="1" id="KW-0812">Transmembrane</keyword>
<dbReference type="AlphaFoldDB" id="A0A5N1J7Q5"/>
<keyword evidence="1" id="KW-0472">Membrane</keyword>
<feature type="transmembrane region" description="Helical" evidence="1">
    <location>
        <begin position="127"/>
        <end position="145"/>
    </location>
</feature>
<keyword evidence="1" id="KW-1133">Transmembrane helix</keyword>
<reference evidence="2 3" key="1">
    <citation type="submission" date="2019-09" db="EMBL/GenBank/DDBJ databases">
        <title>Genome Sequence of Larkinella sp MA1.</title>
        <authorList>
            <person name="Srinivasan S."/>
        </authorList>
    </citation>
    <scope>NUCLEOTIDE SEQUENCE [LARGE SCALE GENOMIC DNA]</scope>
    <source>
        <strain evidence="2 3">MA1</strain>
    </source>
</reference>
<accession>A0A5N1J7Q5</accession>
<dbReference type="EMBL" id="VTWS01000012">
    <property type="protein sequence ID" value="KAA9345375.1"/>
    <property type="molecule type" value="Genomic_DNA"/>
</dbReference>
<gene>
    <name evidence="2" type="ORF">F0P93_29370</name>
</gene>
<keyword evidence="3" id="KW-1185">Reference proteome</keyword>
<name>A0A5N1J7Q5_9BACT</name>
<feature type="transmembrane region" description="Helical" evidence="1">
    <location>
        <begin position="48"/>
        <end position="67"/>
    </location>
</feature>
<evidence type="ECO:0000256" key="1">
    <source>
        <dbReference type="SAM" id="Phobius"/>
    </source>
</evidence>
<proteinExistence type="predicted"/>
<feature type="transmembrane region" description="Helical" evidence="1">
    <location>
        <begin position="87"/>
        <end position="107"/>
    </location>
</feature>
<protein>
    <submittedName>
        <fullName evidence="2">Uncharacterized protein</fullName>
    </submittedName>
</protein>
<evidence type="ECO:0000313" key="2">
    <source>
        <dbReference type="EMBL" id="KAA9345375.1"/>
    </source>
</evidence>